<gene>
    <name evidence="1" type="ORF">MCOR_57986</name>
</gene>
<dbReference type="AlphaFoldDB" id="A0A6J8F0F6"/>
<dbReference type="OrthoDB" id="10535899at2759"/>
<evidence type="ECO:0000313" key="2">
    <source>
        <dbReference type="Proteomes" id="UP000507470"/>
    </source>
</evidence>
<dbReference type="EMBL" id="CACVKT020010414">
    <property type="protein sequence ID" value="CAC5426254.1"/>
    <property type="molecule type" value="Genomic_DNA"/>
</dbReference>
<reference evidence="1 2" key="1">
    <citation type="submission" date="2020-06" db="EMBL/GenBank/DDBJ databases">
        <authorList>
            <person name="Li R."/>
            <person name="Bekaert M."/>
        </authorList>
    </citation>
    <scope>NUCLEOTIDE SEQUENCE [LARGE SCALE GENOMIC DNA]</scope>
    <source>
        <strain evidence="2">wild</strain>
    </source>
</reference>
<proteinExistence type="predicted"/>
<accession>A0A6J8F0F6</accession>
<keyword evidence="2" id="KW-1185">Reference proteome</keyword>
<organism evidence="1 2">
    <name type="scientific">Mytilus coruscus</name>
    <name type="common">Sea mussel</name>
    <dbReference type="NCBI Taxonomy" id="42192"/>
    <lineage>
        <taxon>Eukaryota</taxon>
        <taxon>Metazoa</taxon>
        <taxon>Spiralia</taxon>
        <taxon>Lophotrochozoa</taxon>
        <taxon>Mollusca</taxon>
        <taxon>Bivalvia</taxon>
        <taxon>Autobranchia</taxon>
        <taxon>Pteriomorphia</taxon>
        <taxon>Mytilida</taxon>
        <taxon>Mytiloidea</taxon>
        <taxon>Mytilidae</taxon>
        <taxon>Mytilinae</taxon>
        <taxon>Mytilus</taxon>
    </lineage>
</organism>
<protein>
    <submittedName>
        <fullName evidence="1">Uncharacterized protein</fullName>
    </submittedName>
</protein>
<dbReference type="Proteomes" id="UP000507470">
    <property type="component" value="Unassembled WGS sequence"/>
</dbReference>
<evidence type="ECO:0000313" key="1">
    <source>
        <dbReference type="EMBL" id="CAC5426254.1"/>
    </source>
</evidence>
<name>A0A6J8F0F6_MYTCO</name>
<sequence>MKMNNMKQTLDTNLTSFQTSYNVSVNDLQTKEINPLRQSVQLNTDEIYSLATNSNEQARSQDFVALYNITTSTRKKVTEMETITNNIILQLKHNHTTEKAMNHIFDNQLTSFRTDYSSTINDLKTKELSMQKQITENNERGMLKDDNDEG</sequence>